<dbReference type="RefSeq" id="WP_340604315.1">
    <property type="nucleotide sequence ID" value="NZ_JBBMXV010000003.1"/>
</dbReference>
<feature type="region of interest" description="Disordered" evidence="1">
    <location>
        <begin position="28"/>
        <end position="47"/>
    </location>
</feature>
<dbReference type="EC" id="1.1.5.-" evidence="3"/>
<gene>
    <name evidence="3" type="ORF">ACFQGH_11330</name>
</gene>
<reference evidence="3 4" key="1">
    <citation type="journal article" date="2019" name="Int. J. Syst. Evol. Microbiol.">
        <title>The Global Catalogue of Microorganisms (GCM) 10K type strain sequencing project: providing services to taxonomists for standard genome sequencing and annotation.</title>
        <authorList>
            <consortium name="The Broad Institute Genomics Platform"/>
            <consortium name="The Broad Institute Genome Sequencing Center for Infectious Disease"/>
            <person name="Wu L."/>
            <person name="Ma J."/>
        </authorList>
    </citation>
    <scope>NUCLEOTIDE SEQUENCE [LARGE SCALE GENOMIC DNA]</scope>
    <source>
        <strain evidence="3 4">CGMCC 1.3240</strain>
    </source>
</reference>
<dbReference type="InterPro" id="IPR011042">
    <property type="entry name" value="6-blade_b-propeller_TolB-like"/>
</dbReference>
<dbReference type="PANTHER" id="PTHR19328">
    <property type="entry name" value="HEDGEHOG-INTERACTING PROTEIN"/>
    <property type="match status" value="1"/>
</dbReference>
<dbReference type="InterPro" id="IPR011041">
    <property type="entry name" value="Quinoprot_gluc/sorb_DH_b-prop"/>
</dbReference>
<protein>
    <submittedName>
        <fullName evidence="3">PQQ-dependent sugar dehydrogenase</fullName>
        <ecNumber evidence="3">1.1.5.-</ecNumber>
    </submittedName>
</protein>
<comment type="caution">
    <text evidence="3">The sequence shown here is derived from an EMBL/GenBank/DDBJ whole genome shotgun (WGS) entry which is preliminary data.</text>
</comment>
<dbReference type="EMBL" id="JBHSXQ010000003">
    <property type="protein sequence ID" value="MFC6905787.1"/>
    <property type="molecule type" value="Genomic_DNA"/>
</dbReference>
<evidence type="ECO:0000256" key="1">
    <source>
        <dbReference type="SAM" id="MobiDB-lite"/>
    </source>
</evidence>
<dbReference type="InterPro" id="IPR012938">
    <property type="entry name" value="Glc/Sorbosone_DH"/>
</dbReference>
<dbReference type="AlphaFoldDB" id="A0ABD5V2N1"/>
<dbReference type="GO" id="GO:0016491">
    <property type="term" value="F:oxidoreductase activity"/>
    <property type="evidence" value="ECO:0007669"/>
    <property type="project" value="UniProtKB-KW"/>
</dbReference>
<sequence length="404" mass="44951">MPNKNKINRRSFLSTSAAIGVFTVAGCAEGAEDEDDESDEADEEQDRTDFEIEEVADDLSNPWAIAFLPNESEILITEREGNLSLLDRDDGTLELIDETPEVYAEGQGGLLDVALHPNFPDECWVYLTYSVTNDDGESATELGRGRLDTEEQTLQDFEELYVAEPYIEGDGHFGSRIIFDDDQTLYMTTGDRQLKDFGEDHVSQDTSNGVGATLRFMPDGTIPDDNPFVDEPDVHDAIFSYGHRNSQGMTIHPESGEIWQSEHGEEAGDEINIIEAGGNYGWPIAHYGCEYDTDIPVGDLPDERDDTVNPVYYWECGSGGFPPGGMTFYDGEAFPDWQGDLFVGNLPGEYIGRFTVDDRDVAETTPLLEDQEWRIRDVEVAPDTGHLYIVIDEESAPLVRLVPA</sequence>
<feature type="domain" description="Glucose/Sorbosone dehydrogenase" evidence="2">
    <location>
        <begin position="59"/>
        <end position="400"/>
    </location>
</feature>
<proteinExistence type="predicted"/>
<dbReference type="PANTHER" id="PTHR19328:SF75">
    <property type="entry name" value="ALDOSE SUGAR DEHYDROGENASE YLII"/>
    <property type="match status" value="1"/>
</dbReference>
<evidence type="ECO:0000313" key="3">
    <source>
        <dbReference type="EMBL" id="MFC6905787.1"/>
    </source>
</evidence>
<keyword evidence="4" id="KW-1185">Reference proteome</keyword>
<dbReference type="PROSITE" id="PS51318">
    <property type="entry name" value="TAT"/>
    <property type="match status" value="1"/>
</dbReference>
<dbReference type="PROSITE" id="PS51257">
    <property type="entry name" value="PROKAR_LIPOPROTEIN"/>
    <property type="match status" value="1"/>
</dbReference>
<accession>A0ABD5V2N1</accession>
<dbReference type="Gene3D" id="2.120.10.30">
    <property type="entry name" value="TolB, C-terminal domain"/>
    <property type="match status" value="1"/>
</dbReference>
<name>A0ABD5V2N1_9EURY</name>
<dbReference type="SUPFAM" id="SSF50952">
    <property type="entry name" value="Soluble quinoprotein glucose dehydrogenase"/>
    <property type="match status" value="1"/>
</dbReference>
<dbReference type="Pfam" id="PF07995">
    <property type="entry name" value="GSDH"/>
    <property type="match status" value="1"/>
</dbReference>
<evidence type="ECO:0000313" key="4">
    <source>
        <dbReference type="Proteomes" id="UP001596312"/>
    </source>
</evidence>
<keyword evidence="3" id="KW-0560">Oxidoreductase</keyword>
<dbReference type="Proteomes" id="UP001596312">
    <property type="component" value="Unassembled WGS sequence"/>
</dbReference>
<feature type="compositionally biased region" description="Acidic residues" evidence="1">
    <location>
        <begin position="30"/>
        <end position="47"/>
    </location>
</feature>
<dbReference type="InterPro" id="IPR006311">
    <property type="entry name" value="TAT_signal"/>
</dbReference>
<organism evidence="3 4">
    <name type="scientific">Halalkalicoccus tibetensis</name>
    <dbReference type="NCBI Taxonomy" id="175632"/>
    <lineage>
        <taxon>Archaea</taxon>
        <taxon>Methanobacteriati</taxon>
        <taxon>Methanobacteriota</taxon>
        <taxon>Stenosarchaea group</taxon>
        <taxon>Halobacteria</taxon>
        <taxon>Halobacteriales</taxon>
        <taxon>Halococcaceae</taxon>
        <taxon>Halalkalicoccus</taxon>
    </lineage>
</organism>
<evidence type="ECO:0000259" key="2">
    <source>
        <dbReference type="Pfam" id="PF07995"/>
    </source>
</evidence>